<sequence length="69" mass="7958">MDLLPQTQREKSGGCGREWEGFKPEGWSKTKPDRLRYTSDTSKVVERRELDAVSKRSVAQTRKTNETKS</sequence>
<keyword evidence="3" id="KW-1185">Reference proteome</keyword>
<feature type="compositionally biased region" description="Basic and acidic residues" evidence="1">
    <location>
        <begin position="8"/>
        <end position="54"/>
    </location>
</feature>
<evidence type="ECO:0000313" key="2">
    <source>
        <dbReference type="EMBL" id="SGZ49120.1"/>
    </source>
</evidence>
<accession>A0A1L0BDH4</accession>
<dbReference type="EMBL" id="LT635757">
    <property type="protein sequence ID" value="SGZ49120.1"/>
    <property type="molecule type" value="Genomic_DNA"/>
</dbReference>
<proteinExistence type="predicted"/>
<organism evidence="2 3">
    <name type="scientific">Sungouiella intermedia</name>
    <dbReference type="NCBI Taxonomy" id="45354"/>
    <lineage>
        <taxon>Eukaryota</taxon>
        <taxon>Fungi</taxon>
        <taxon>Dikarya</taxon>
        <taxon>Ascomycota</taxon>
        <taxon>Saccharomycotina</taxon>
        <taxon>Pichiomycetes</taxon>
        <taxon>Metschnikowiaceae</taxon>
        <taxon>Sungouiella</taxon>
    </lineage>
</organism>
<evidence type="ECO:0000256" key="1">
    <source>
        <dbReference type="SAM" id="MobiDB-lite"/>
    </source>
</evidence>
<feature type="region of interest" description="Disordered" evidence="1">
    <location>
        <begin position="1"/>
        <end position="69"/>
    </location>
</feature>
<dbReference type="Proteomes" id="UP000182334">
    <property type="component" value="Chromosome II"/>
</dbReference>
<protein>
    <submittedName>
        <fullName evidence="2">CIC11C00000004297</fullName>
    </submittedName>
</protein>
<evidence type="ECO:0000313" key="3">
    <source>
        <dbReference type="Proteomes" id="UP000182334"/>
    </source>
</evidence>
<reference evidence="2 3" key="1">
    <citation type="submission" date="2016-10" db="EMBL/GenBank/DDBJ databases">
        <authorList>
            <person name="de Groot N.N."/>
        </authorList>
    </citation>
    <scope>NUCLEOTIDE SEQUENCE [LARGE SCALE GENOMIC DNA]</scope>
    <source>
        <strain evidence="2 3">CBS 141442</strain>
    </source>
</reference>
<name>A0A1L0BDH4_9ASCO</name>
<dbReference type="AlphaFoldDB" id="A0A1L0BDH4"/>
<gene>
    <name evidence="2" type="ORF">SAMEA4029010_CIC11G00000004297</name>
</gene>